<dbReference type="Proteomes" id="UP000297475">
    <property type="component" value="Unassembled WGS sequence"/>
</dbReference>
<dbReference type="RefSeq" id="WP_135484827.1">
    <property type="nucleotide sequence ID" value="NZ_SRMF01000013.1"/>
</dbReference>
<dbReference type="EMBL" id="SRMF01000013">
    <property type="protein sequence ID" value="TGG90412.1"/>
    <property type="molecule type" value="Genomic_DNA"/>
</dbReference>
<dbReference type="Gene3D" id="3.10.580.10">
    <property type="entry name" value="CBS-domain"/>
    <property type="match status" value="1"/>
</dbReference>
<proteinExistence type="predicted"/>
<comment type="caution">
    <text evidence="4">The sequence shown here is derived from an EMBL/GenBank/DDBJ whole genome shotgun (WGS) entry which is preliminary data.</text>
</comment>
<dbReference type="Pfam" id="PF00571">
    <property type="entry name" value="CBS"/>
    <property type="match status" value="2"/>
</dbReference>
<keyword evidence="5" id="KW-1185">Reference proteome</keyword>
<dbReference type="InterPro" id="IPR046342">
    <property type="entry name" value="CBS_dom_sf"/>
</dbReference>
<dbReference type="PROSITE" id="PS51371">
    <property type="entry name" value="CBS"/>
    <property type="match status" value="2"/>
</dbReference>
<dbReference type="AlphaFoldDB" id="A0A4Z0W9C9"/>
<evidence type="ECO:0000313" key="4">
    <source>
        <dbReference type="EMBL" id="TGG90412.1"/>
    </source>
</evidence>
<evidence type="ECO:0000256" key="1">
    <source>
        <dbReference type="ARBA" id="ARBA00023122"/>
    </source>
</evidence>
<dbReference type="SMART" id="SM00116">
    <property type="entry name" value="CBS"/>
    <property type="match status" value="2"/>
</dbReference>
<sequence length="138" mass="15774">MSVERLMSRPVVTVELDDDLQEVKRLFESSGFHHLVVVEKKRLVGVVSDRDLLRAISPYLGTAAESARDLATLNKRVHQIMTRKVHTVPLSATIHDVVEKLMAHRISCVPVVDDNHRPVGILTWRDILRELSRVRRAR</sequence>
<dbReference type="OrthoDB" id="9794094at2"/>
<protein>
    <submittedName>
        <fullName evidence="4">CBS domain-containing protein</fullName>
    </submittedName>
</protein>
<evidence type="ECO:0000259" key="3">
    <source>
        <dbReference type="PROSITE" id="PS51371"/>
    </source>
</evidence>
<dbReference type="PANTHER" id="PTHR43080">
    <property type="entry name" value="CBS DOMAIN-CONTAINING PROTEIN CBSX3, MITOCHONDRIAL"/>
    <property type="match status" value="1"/>
</dbReference>
<feature type="domain" description="CBS" evidence="3">
    <location>
        <begin position="81"/>
        <end position="138"/>
    </location>
</feature>
<reference evidence="4 5" key="1">
    <citation type="submission" date="2019-04" db="EMBL/GenBank/DDBJ databases">
        <title>Natronospirillum operosus gen. nov., sp. nov., a haloalkaliphilic satellite isolated from decaying biomass of laboratory culture of cyanobacterium Geitlerinema sp. and proposal of Natronospirillaceae fam. nov. and Saccharospirillaceae fam. nov.</title>
        <authorList>
            <person name="Kevbrin V."/>
            <person name="Boltyanskaya Y."/>
            <person name="Koziaeva V."/>
            <person name="Grouzdev D.S."/>
            <person name="Park M."/>
            <person name="Cho J."/>
        </authorList>
    </citation>
    <scope>NUCLEOTIDE SEQUENCE [LARGE SCALE GENOMIC DNA]</scope>
    <source>
        <strain evidence="4 5">G-116</strain>
    </source>
</reference>
<evidence type="ECO:0000313" key="5">
    <source>
        <dbReference type="Proteomes" id="UP000297475"/>
    </source>
</evidence>
<dbReference type="SUPFAM" id="SSF54631">
    <property type="entry name" value="CBS-domain pair"/>
    <property type="match status" value="1"/>
</dbReference>
<organism evidence="4 5">
    <name type="scientific">Natronospirillum operosum</name>
    <dbReference type="NCBI Taxonomy" id="2759953"/>
    <lineage>
        <taxon>Bacteria</taxon>
        <taxon>Pseudomonadati</taxon>
        <taxon>Pseudomonadota</taxon>
        <taxon>Gammaproteobacteria</taxon>
        <taxon>Oceanospirillales</taxon>
        <taxon>Natronospirillaceae</taxon>
        <taxon>Natronospirillum</taxon>
    </lineage>
</organism>
<name>A0A4Z0W9C9_9GAMM</name>
<dbReference type="InterPro" id="IPR000644">
    <property type="entry name" value="CBS_dom"/>
</dbReference>
<keyword evidence="1 2" id="KW-0129">CBS domain</keyword>
<feature type="domain" description="CBS" evidence="3">
    <location>
        <begin position="7"/>
        <end position="65"/>
    </location>
</feature>
<gene>
    <name evidence="4" type="ORF">E4656_18615</name>
</gene>
<dbReference type="PANTHER" id="PTHR43080:SF2">
    <property type="entry name" value="CBS DOMAIN-CONTAINING PROTEIN"/>
    <property type="match status" value="1"/>
</dbReference>
<dbReference type="CDD" id="cd04584">
    <property type="entry name" value="CBS_pair_AcuB_like"/>
    <property type="match status" value="1"/>
</dbReference>
<dbReference type="InterPro" id="IPR051257">
    <property type="entry name" value="Diverse_CBS-Domain"/>
</dbReference>
<evidence type="ECO:0000256" key="2">
    <source>
        <dbReference type="PROSITE-ProRule" id="PRU00703"/>
    </source>
</evidence>
<accession>A0A4Z0W9C9</accession>